<accession>A0AAV3A8G0</accession>
<evidence type="ECO:0000259" key="8">
    <source>
        <dbReference type="SMART" id="SM01182"/>
    </source>
</evidence>
<evidence type="ECO:0000313" key="9">
    <source>
        <dbReference type="EMBL" id="DBA23905.1"/>
    </source>
</evidence>
<evidence type="ECO:0000313" key="10">
    <source>
        <dbReference type="Proteomes" id="UP001181693"/>
    </source>
</evidence>
<feature type="compositionally biased region" description="Acidic residues" evidence="6">
    <location>
        <begin position="128"/>
        <end position="147"/>
    </location>
</feature>
<evidence type="ECO:0000256" key="1">
    <source>
        <dbReference type="ARBA" id="ARBA00007411"/>
    </source>
</evidence>
<keyword evidence="3 5" id="KW-0648">Protein biosynthesis</keyword>
<dbReference type="PANTHER" id="PTHR11595">
    <property type="entry name" value="EF-HAND AND COILED-COIL DOMAIN-CONTAINING FAMILY MEMBER"/>
    <property type="match status" value="1"/>
</dbReference>
<reference evidence="9" key="1">
    <citation type="thesis" date="2020" institute="ProQuest LLC" country="789 East Eisenhower Parkway, Ann Arbor, MI, USA">
        <title>Comparative Genomics and Chromosome Evolution.</title>
        <authorList>
            <person name="Mudd A.B."/>
        </authorList>
    </citation>
    <scope>NUCLEOTIDE SEQUENCE</scope>
    <source>
        <strain evidence="9">1538</strain>
        <tissue evidence="9">Blood</tissue>
    </source>
</reference>
<dbReference type="InterPro" id="IPR014717">
    <property type="entry name" value="Transl_elong_EF1B/ribsomal_bS6"/>
</dbReference>
<dbReference type="InterPro" id="IPR001326">
    <property type="entry name" value="Transl_elong_EF1B_B/D_CS"/>
</dbReference>
<dbReference type="Pfam" id="PF10587">
    <property type="entry name" value="EF-1_beta_acid"/>
    <property type="match status" value="1"/>
</dbReference>
<dbReference type="FunFam" id="3.30.70.60:FF:000001">
    <property type="entry name" value="Elongation factor 1-beta 1 like"/>
    <property type="match status" value="1"/>
</dbReference>
<feature type="domain" description="Elongation factor 1 beta central acidic region eukaryote" evidence="8">
    <location>
        <begin position="137"/>
        <end position="164"/>
    </location>
</feature>
<dbReference type="SUPFAM" id="SSF54984">
    <property type="entry name" value="eEF-1beta-like"/>
    <property type="match status" value="1"/>
</dbReference>
<dbReference type="GO" id="GO:0003746">
    <property type="term" value="F:translation elongation factor activity"/>
    <property type="evidence" value="ECO:0007669"/>
    <property type="project" value="UniProtKB-KW"/>
</dbReference>
<evidence type="ECO:0000256" key="2">
    <source>
        <dbReference type="ARBA" id="ARBA00022768"/>
    </source>
</evidence>
<dbReference type="SMART" id="SM01182">
    <property type="entry name" value="EF-1_beta_acid"/>
    <property type="match status" value="1"/>
</dbReference>
<dbReference type="GO" id="GO:0005085">
    <property type="term" value="F:guanyl-nucleotide exchange factor activity"/>
    <property type="evidence" value="ECO:0007669"/>
    <property type="project" value="TreeGrafter"/>
</dbReference>
<comment type="caution">
    <text evidence="9">The sequence shown here is derived from an EMBL/GenBank/DDBJ whole genome shotgun (WGS) entry which is preliminary data.</text>
</comment>
<dbReference type="Pfam" id="PF00736">
    <property type="entry name" value="EF1_GNE"/>
    <property type="match status" value="1"/>
</dbReference>
<proteinExistence type="inferred from homology"/>
<feature type="region of interest" description="Disordered" evidence="6">
    <location>
        <begin position="91"/>
        <end position="147"/>
    </location>
</feature>
<protein>
    <recommendedName>
        <fullName evidence="4">Elongation factor 1-delta</fullName>
    </recommendedName>
</protein>
<dbReference type="SMART" id="SM00888">
    <property type="entry name" value="EF1_GNE"/>
    <property type="match status" value="1"/>
</dbReference>
<dbReference type="EMBL" id="DYDO01000005">
    <property type="protein sequence ID" value="DBA23905.1"/>
    <property type="molecule type" value="Genomic_DNA"/>
</dbReference>
<evidence type="ECO:0000256" key="4">
    <source>
        <dbReference type="ARBA" id="ARBA00039378"/>
    </source>
</evidence>
<dbReference type="PANTHER" id="PTHR11595:SF26">
    <property type="entry name" value="ELONGATION FACTOR 1-DELTA"/>
    <property type="match status" value="1"/>
</dbReference>
<feature type="domain" description="Translation elongation factor EF1B beta/delta subunit guanine nucleotide exchange" evidence="7">
    <location>
        <begin position="173"/>
        <end position="259"/>
    </location>
</feature>
<dbReference type="AlphaFoldDB" id="A0AAV3A8G0"/>
<organism evidence="9 10">
    <name type="scientific">Pyxicephalus adspersus</name>
    <name type="common">African bullfrog</name>
    <dbReference type="NCBI Taxonomy" id="30357"/>
    <lineage>
        <taxon>Eukaryota</taxon>
        <taxon>Metazoa</taxon>
        <taxon>Chordata</taxon>
        <taxon>Craniata</taxon>
        <taxon>Vertebrata</taxon>
        <taxon>Euteleostomi</taxon>
        <taxon>Amphibia</taxon>
        <taxon>Batrachia</taxon>
        <taxon>Anura</taxon>
        <taxon>Neobatrachia</taxon>
        <taxon>Ranoidea</taxon>
        <taxon>Pyxicephalidae</taxon>
        <taxon>Pyxicephalinae</taxon>
        <taxon>Pyxicephalus</taxon>
    </lineage>
</organism>
<dbReference type="InterPro" id="IPR049720">
    <property type="entry name" value="EF1B_bsu/dsu"/>
</dbReference>
<sequence>MAASCLSTENIWFDKYKYDDAEKQYYERLGKAGTNAHIQPQSTAAAPNSNGDNSDLLARVANLEHENQNLQKVVKDLQLVISKLESRVSTLEKTATSEPQPGPLCKLPAPEPGKPAPPLPALQLKKEEEDDDDDIDLFGSDDEEEDAEAARVREERLKQYAEKKSKKPGLIAKSSILLDVKPWDDETDMAKLEECVRTVQMDGLVWGSSKLVPVGYGIKKLQIQCVVEDDKVGTDVLEEEITKFEDYVQSVDIAAFNKI</sequence>
<comment type="similarity">
    <text evidence="1 5">Belongs to the EF-1-beta/EF-1-delta family.</text>
</comment>
<dbReference type="GO" id="GO:0005853">
    <property type="term" value="C:eukaryotic translation elongation factor 1 complex"/>
    <property type="evidence" value="ECO:0007669"/>
    <property type="project" value="InterPro"/>
</dbReference>
<evidence type="ECO:0000256" key="5">
    <source>
        <dbReference type="RuleBase" id="RU003791"/>
    </source>
</evidence>
<evidence type="ECO:0000256" key="3">
    <source>
        <dbReference type="ARBA" id="ARBA00022917"/>
    </source>
</evidence>
<dbReference type="InterPro" id="IPR014038">
    <property type="entry name" value="EF1B_bsu/dsu_GNE"/>
</dbReference>
<dbReference type="InterPro" id="IPR018940">
    <property type="entry name" value="EF-1_beta_acid_region_euk"/>
</dbReference>
<dbReference type="PROSITE" id="PS00824">
    <property type="entry name" value="EF1BD_1"/>
    <property type="match status" value="1"/>
</dbReference>
<evidence type="ECO:0000256" key="6">
    <source>
        <dbReference type="SAM" id="MobiDB-lite"/>
    </source>
</evidence>
<dbReference type="GO" id="GO:0005829">
    <property type="term" value="C:cytosol"/>
    <property type="evidence" value="ECO:0007669"/>
    <property type="project" value="TreeGrafter"/>
</dbReference>
<gene>
    <name evidence="9" type="ORF">GDO54_011618</name>
</gene>
<feature type="compositionally biased region" description="Pro residues" evidence="6">
    <location>
        <begin position="109"/>
        <end position="120"/>
    </location>
</feature>
<dbReference type="Gene3D" id="3.30.70.60">
    <property type="match status" value="1"/>
</dbReference>
<keyword evidence="2 5" id="KW-0251">Elongation factor</keyword>
<evidence type="ECO:0000259" key="7">
    <source>
        <dbReference type="SMART" id="SM00888"/>
    </source>
</evidence>
<keyword evidence="10" id="KW-1185">Reference proteome</keyword>
<dbReference type="InterPro" id="IPR036219">
    <property type="entry name" value="eEF-1beta-like_sf"/>
</dbReference>
<dbReference type="Proteomes" id="UP001181693">
    <property type="component" value="Unassembled WGS sequence"/>
</dbReference>
<dbReference type="CDD" id="cd00292">
    <property type="entry name" value="EF1B"/>
    <property type="match status" value="1"/>
</dbReference>
<name>A0AAV3A8G0_PYXAD</name>
<dbReference type="PROSITE" id="PS00825">
    <property type="entry name" value="EF1BD_2"/>
    <property type="match status" value="1"/>
</dbReference>